<protein>
    <submittedName>
        <fullName evidence="1">Uncharacterized protein</fullName>
    </submittedName>
</protein>
<organism evidence="1 2">
    <name type="scientific">Leptospira borgpetersenii str. 200701203</name>
    <dbReference type="NCBI Taxonomy" id="1193007"/>
    <lineage>
        <taxon>Bacteria</taxon>
        <taxon>Pseudomonadati</taxon>
        <taxon>Spirochaetota</taxon>
        <taxon>Spirochaetia</taxon>
        <taxon>Leptospirales</taxon>
        <taxon>Leptospiraceae</taxon>
        <taxon>Leptospira</taxon>
    </lineage>
</organism>
<dbReference type="BioCyc" id="LBOR1193007:G11KN-2568-MONOMER"/>
<reference evidence="1 2" key="1">
    <citation type="submission" date="2013-01" db="EMBL/GenBank/DDBJ databases">
        <authorList>
            <person name="Harkins D.M."/>
            <person name="Durkin A.S."/>
            <person name="Brinkac L.M."/>
            <person name="Haft D.H."/>
            <person name="Selengut J.D."/>
            <person name="Sanka R."/>
            <person name="DePew J."/>
            <person name="Purushe J."/>
            <person name="Picardeau M."/>
            <person name="Werts C."/>
            <person name="Goarant C."/>
            <person name="Vinetz J.M."/>
            <person name="Sutton G.G."/>
            <person name="Nierman W.C."/>
            <person name="Fouts D.E."/>
        </authorList>
    </citation>
    <scope>NUCLEOTIDE SEQUENCE [LARGE SCALE GENOMIC DNA]</scope>
    <source>
        <strain evidence="1 2">200701203</strain>
    </source>
</reference>
<sequence length="40" mass="4878">MEKYYLRENRGLLFSIAGPEKQIDRIRQIWSQLNQKLIVE</sequence>
<evidence type="ECO:0000313" key="1">
    <source>
        <dbReference type="EMBL" id="EMG00549.1"/>
    </source>
</evidence>
<dbReference type="AlphaFoldDB" id="M3H0E6"/>
<evidence type="ECO:0000313" key="2">
    <source>
        <dbReference type="Proteomes" id="UP000011783"/>
    </source>
</evidence>
<dbReference type="EMBL" id="AKWO02000045">
    <property type="protein sequence ID" value="EMG00549.1"/>
    <property type="molecule type" value="Genomic_DNA"/>
</dbReference>
<dbReference type="Proteomes" id="UP000011783">
    <property type="component" value="Unassembled WGS sequence"/>
</dbReference>
<name>M3H0E6_LEPBO</name>
<comment type="caution">
    <text evidence="1">The sequence shown here is derived from an EMBL/GenBank/DDBJ whole genome shotgun (WGS) entry which is preliminary data.</text>
</comment>
<proteinExistence type="predicted"/>
<accession>M3H0E6</accession>
<gene>
    <name evidence="1" type="ORF">LEP1GSC123_2748</name>
</gene>